<keyword evidence="2" id="KW-1185">Reference proteome</keyword>
<evidence type="ECO:0000313" key="1">
    <source>
        <dbReference type="EMBL" id="KAF5310058.1"/>
    </source>
</evidence>
<comment type="caution">
    <text evidence="1">The sequence shown here is derived from an EMBL/GenBank/DDBJ whole genome shotgun (WGS) entry which is preliminary data.</text>
</comment>
<dbReference type="EMBL" id="JAACJJ010000058">
    <property type="protein sequence ID" value="KAF5310058.1"/>
    <property type="molecule type" value="Genomic_DNA"/>
</dbReference>
<gene>
    <name evidence="1" type="ORF">D9619_010580</name>
</gene>
<name>A0A8H5AT32_9AGAR</name>
<protein>
    <submittedName>
        <fullName evidence="1">Uncharacterized protein</fullName>
    </submittedName>
</protein>
<evidence type="ECO:0000313" key="2">
    <source>
        <dbReference type="Proteomes" id="UP000567179"/>
    </source>
</evidence>
<proteinExistence type="predicted"/>
<dbReference type="Proteomes" id="UP000567179">
    <property type="component" value="Unassembled WGS sequence"/>
</dbReference>
<sequence length="278" mass="31097">MPSLETLQFGFDNLRLISPPNHVEPLQLPLLQELVIDVSPASVTRPFLSNSSFRGLRNGSFECSFGEGSDLDEHSITIGVVFPLITEGNFGCLNRLVIGDSSLTLSKLSNPPEIWENQHAIAFHAIDYYRPSAIGTTRELMKVLGALPSNPTTQIVHLSVAVDLTSEQFVELFGHLPQLESICGDGISCQHIIESLKIPPQHPLDIPIPFSKVNTIRFFGQRHADECSPELLEELCHCLTERYMYGAVVSKLLLYWDLTREEVQQLQEFVADVECRKL</sequence>
<organism evidence="1 2">
    <name type="scientific">Psilocybe cf. subviscida</name>
    <dbReference type="NCBI Taxonomy" id="2480587"/>
    <lineage>
        <taxon>Eukaryota</taxon>
        <taxon>Fungi</taxon>
        <taxon>Dikarya</taxon>
        <taxon>Basidiomycota</taxon>
        <taxon>Agaricomycotina</taxon>
        <taxon>Agaricomycetes</taxon>
        <taxon>Agaricomycetidae</taxon>
        <taxon>Agaricales</taxon>
        <taxon>Agaricineae</taxon>
        <taxon>Strophariaceae</taxon>
        <taxon>Psilocybe</taxon>
    </lineage>
</organism>
<reference evidence="1 2" key="1">
    <citation type="journal article" date="2020" name="ISME J.">
        <title>Uncovering the hidden diversity of litter-decomposition mechanisms in mushroom-forming fungi.</title>
        <authorList>
            <person name="Floudas D."/>
            <person name="Bentzer J."/>
            <person name="Ahren D."/>
            <person name="Johansson T."/>
            <person name="Persson P."/>
            <person name="Tunlid A."/>
        </authorList>
    </citation>
    <scope>NUCLEOTIDE SEQUENCE [LARGE SCALE GENOMIC DNA]</scope>
    <source>
        <strain evidence="1 2">CBS 101986</strain>
    </source>
</reference>
<accession>A0A8H5AT32</accession>
<dbReference type="AlphaFoldDB" id="A0A8H5AT32"/>